<dbReference type="EMBL" id="MFPV01000006">
    <property type="protein sequence ID" value="OGH63347.1"/>
    <property type="molecule type" value="Genomic_DNA"/>
</dbReference>
<evidence type="ECO:0000256" key="1">
    <source>
        <dbReference type="ARBA" id="ARBA00022490"/>
    </source>
</evidence>
<evidence type="ECO:0000256" key="4">
    <source>
        <dbReference type="ARBA" id="ARBA00022679"/>
    </source>
</evidence>
<dbReference type="InterPro" id="IPR035996">
    <property type="entry name" value="4pyrrol_Methylase_sf"/>
</dbReference>
<protein>
    <recommendedName>
        <fullName evidence="6">Ribosomal RNA small subunit methyltransferase I</fullName>
        <ecNumber evidence="6">2.1.1.198</ecNumber>
    </recommendedName>
    <alternativeName>
        <fullName evidence="6">16S rRNA 2'-O-ribose C1402 methyltransferase</fullName>
    </alternativeName>
    <alternativeName>
        <fullName evidence="6">rRNA (cytidine-2'-O-)-methyltransferase RsmI</fullName>
    </alternativeName>
</protein>
<dbReference type="PANTHER" id="PTHR46111">
    <property type="entry name" value="RIBOSOMAL RNA SMALL SUBUNIT METHYLTRANSFERASE I"/>
    <property type="match status" value="1"/>
</dbReference>
<dbReference type="GO" id="GO:0005737">
    <property type="term" value="C:cytoplasm"/>
    <property type="evidence" value="ECO:0007669"/>
    <property type="project" value="UniProtKB-SubCell"/>
</dbReference>
<dbReference type="AlphaFoldDB" id="A0A1F6LVD5"/>
<dbReference type="EC" id="2.1.1.198" evidence="6"/>
<evidence type="ECO:0000313" key="9">
    <source>
        <dbReference type="Proteomes" id="UP000176329"/>
    </source>
</evidence>
<evidence type="ECO:0000259" key="7">
    <source>
        <dbReference type="Pfam" id="PF00590"/>
    </source>
</evidence>
<dbReference type="InterPro" id="IPR014776">
    <property type="entry name" value="4pyrrole_Mease_sub2"/>
</dbReference>
<name>A0A1F6LVD5_9BACT</name>
<feature type="domain" description="Tetrapyrrole methylase" evidence="7">
    <location>
        <begin position="2"/>
        <end position="202"/>
    </location>
</feature>
<dbReference type="Gene3D" id="3.40.1010.10">
    <property type="entry name" value="Cobalt-precorrin-4 Transmethylase, Domain 1"/>
    <property type="match status" value="1"/>
</dbReference>
<proteinExistence type="inferred from homology"/>
<keyword evidence="2 6" id="KW-0698">rRNA processing</keyword>
<evidence type="ECO:0000256" key="5">
    <source>
        <dbReference type="ARBA" id="ARBA00022691"/>
    </source>
</evidence>
<dbReference type="InterPro" id="IPR014777">
    <property type="entry name" value="4pyrrole_Mease_sub1"/>
</dbReference>
<organism evidence="8 9">
    <name type="scientific">Candidatus Magasanikbacteria bacterium RIFCSPHIGHO2_01_FULL_50_8</name>
    <dbReference type="NCBI Taxonomy" id="1798674"/>
    <lineage>
        <taxon>Bacteria</taxon>
        <taxon>Candidatus Magasanikiibacteriota</taxon>
    </lineage>
</organism>
<dbReference type="PANTHER" id="PTHR46111:SF1">
    <property type="entry name" value="RIBOSOMAL RNA SMALL SUBUNIT METHYLTRANSFERASE I"/>
    <property type="match status" value="1"/>
</dbReference>
<evidence type="ECO:0000256" key="6">
    <source>
        <dbReference type="HAMAP-Rule" id="MF_01877"/>
    </source>
</evidence>
<dbReference type="Pfam" id="PF00590">
    <property type="entry name" value="TP_methylase"/>
    <property type="match status" value="1"/>
</dbReference>
<comment type="caution">
    <text evidence="8">The sequence shown here is derived from an EMBL/GenBank/DDBJ whole genome shotgun (WGS) entry which is preliminary data.</text>
</comment>
<dbReference type="HAMAP" id="MF_01877">
    <property type="entry name" value="16SrRNA_methyltr_I"/>
    <property type="match status" value="1"/>
</dbReference>
<comment type="similarity">
    <text evidence="6">Belongs to the methyltransferase superfamily. RsmI family.</text>
</comment>
<comment type="catalytic activity">
    <reaction evidence="6">
        <text>cytidine(1402) in 16S rRNA + S-adenosyl-L-methionine = 2'-O-methylcytidine(1402) in 16S rRNA + S-adenosyl-L-homocysteine + H(+)</text>
        <dbReference type="Rhea" id="RHEA:42924"/>
        <dbReference type="Rhea" id="RHEA-COMP:10285"/>
        <dbReference type="Rhea" id="RHEA-COMP:10286"/>
        <dbReference type="ChEBI" id="CHEBI:15378"/>
        <dbReference type="ChEBI" id="CHEBI:57856"/>
        <dbReference type="ChEBI" id="CHEBI:59789"/>
        <dbReference type="ChEBI" id="CHEBI:74495"/>
        <dbReference type="ChEBI" id="CHEBI:82748"/>
        <dbReference type="EC" id="2.1.1.198"/>
    </reaction>
</comment>
<comment type="subcellular location">
    <subcellularLocation>
        <location evidence="6">Cytoplasm</location>
    </subcellularLocation>
</comment>
<dbReference type="Proteomes" id="UP000176329">
    <property type="component" value="Unassembled WGS sequence"/>
</dbReference>
<dbReference type="PROSITE" id="PS01296">
    <property type="entry name" value="RSMI"/>
    <property type="match status" value="1"/>
</dbReference>
<keyword evidence="1 6" id="KW-0963">Cytoplasm</keyword>
<keyword evidence="3 6" id="KW-0489">Methyltransferase</keyword>
<evidence type="ECO:0000256" key="3">
    <source>
        <dbReference type="ARBA" id="ARBA00022603"/>
    </source>
</evidence>
<accession>A0A1F6LVD5</accession>
<keyword evidence="5 6" id="KW-0949">S-adenosyl-L-methionine</keyword>
<dbReference type="InterPro" id="IPR000878">
    <property type="entry name" value="4pyrrol_Mease"/>
</dbReference>
<gene>
    <name evidence="6" type="primary">rsmI</name>
    <name evidence="8" type="ORF">A2848_00855</name>
</gene>
<comment type="function">
    <text evidence="6">Catalyzes the 2'-O-methylation of the ribose of cytidine 1402 (C1402) in 16S rRNA.</text>
</comment>
<dbReference type="GO" id="GO:0070677">
    <property type="term" value="F:rRNA (cytosine-2'-O-)-methyltransferase activity"/>
    <property type="evidence" value="ECO:0007669"/>
    <property type="project" value="UniProtKB-UniRule"/>
</dbReference>
<dbReference type="PIRSF" id="PIRSF005917">
    <property type="entry name" value="MTase_YraL"/>
    <property type="match status" value="1"/>
</dbReference>
<dbReference type="CDD" id="cd11648">
    <property type="entry name" value="RsmI"/>
    <property type="match status" value="1"/>
</dbReference>
<dbReference type="NCBIfam" id="TIGR00096">
    <property type="entry name" value="16S rRNA (cytidine(1402)-2'-O)-methyltransferase"/>
    <property type="match status" value="1"/>
</dbReference>
<dbReference type="Gene3D" id="3.30.950.10">
    <property type="entry name" value="Methyltransferase, Cobalt-precorrin-4 Transmethylase, Domain 2"/>
    <property type="match status" value="1"/>
</dbReference>
<evidence type="ECO:0000313" key="8">
    <source>
        <dbReference type="EMBL" id="OGH63347.1"/>
    </source>
</evidence>
<dbReference type="FunFam" id="3.30.950.10:FF:000002">
    <property type="entry name" value="Ribosomal RNA small subunit methyltransferase I"/>
    <property type="match status" value="1"/>
</dbReference>
<evidence type="ECO:0000256" key="2">
    <source>
        <dbReference type="ARBA" id="ARBA00022552"/>
    </source>
</evidence>
<dbReference type="InterPro" id="IPR008189">
    <property type="entry name" value="rRNA_ssu_MeTfrase_I"/>
</dbReference>
<reference evidence="8 9" key="1">
    <citation type="journal article" date="2016" name="Nat. Commun.">
        <title>Thousands of microbial genomes shed light on interconnected biogeochemical processes in an aquifer system.</title>
        <authorList>
            <person name="Anantharaman K."/>
            <person name="Brown C.T."/>
            <person name="Hug L.A."/>
            <person name="Sharon I."/>
            <person name="Castelle C.J."/>
            <person name="Probst A.J."/>
            <person name="Thomas B.C."/>
            <person name="Singh A."/>
            <person name="Wilkins M.J."/>
            <person name="Karaoz U."/>
            <person name="Brodie E.L."/>
            <person name="Williams K.H."/>
            <person name="Hubbard S.S."/>
            <person name="Banfield J.F."/>
        </authorList>
    </citation>
    <scope>NUCLEOTIDE SEQUENCE [LARGE SCALE GENOMIC DNA]</scope>
</reference>
<keyword evidence="4 6" id="KW-0808">Transferase</keyword>
<dbReference type="SUPFAM" id="SSF53790">
    <property type="entry name" value="Tetrapyrrole methylase"/>
    <property type="match status" value="1"/>
</dbReference>
<sequence>MKLYVVATPIGNLEDITPRARGILSCVPLVFAEDTRVTAKLLAHIGATPSVMSLHHHSTSREMDRAAMALQEAGTAALVSDAGTPGISDPGNLFIAELLRRGVELTISPIPGPSSITAALSLCGFPTDRFRALGFAPHKNKRNKFFDEVAATKETVVLLESVHRIKKTLADLARVCGDRPMMVGRELTKIHETVYRGSASEIDEQLLKTETRGEFVIVISSL</sequence>
<dbReference type="InterPro" id="IPR018063">
    <property type="entry name" value="SAM_MeTrfase_RsmI_CS"/>
</dbReference>